<dbReference type="Pfam" id="PF23726">
    <property type="entry name" value="Beta-prop_RSE1_2nd"/>
    <property type="match status" value="1"/>
</dbReference>
<organism evidence="8 9">
    <name type="scientific">Hypholoma sublateritium (strain FD-334 SS-4)</name>
    <dbReference type="NCBI Taxonomy" id="945553"/>
    <lineage>
        <taxon>Eukaryota</taxon>
        <taxon>Fungi</taxon>
        <taxon>Dikarya</taxon>
        <taxon>Basidiomycota</taxon>
        <taxon>Agaricomycotina</taxon>
        <taxon>Agaricomycetes</taxon>
        <taxon>Agaricomycetidae</taxon>
        <taxon>Agaricales</taxon>
        <taxon>Agaricineae</taxon>
        <taxon>Strophariaceae</taxon>
        <taxon>Hypholoma</taxon>
    </lineage>
</organism>
<proteinExistence type="inferred from homology"/>
<evidence type="ECO:0000256" key="2">
    <source>
        <dbReference type="ARBA" id="ARBA00007453"/>
    </source>
</evidence>
<protein>
    <recommendedName>
        <fullName evidence="3">DNA damage-binding protein 1</fullName>
    </recommendedName>
</protein>
<dbReference type="Pfam" id="PF03178">
    <property type="entry name" value="CPSF_A"/>
    <property type="match status" value="1"/>
</dbReference>
<dbReference type="GO" id="GO:0003676">
    <property type="term" value="F:nucleic acid binding"/>
    <property type="evidence" value="ECO:0007669"/>
    <property type="project" value="InterPro"/>
</dbReference>
<dbReference type="PANTHER" id="PTHR10644">
    <property type="entry name" value="DNA REPAIR/RNA PROCESSING CPSF FAMILY"/>
    <property type="match status" value="1"/>
</dbReference>
<evidence type="ECO:0000259" key="7">
    <source>
        <dbReference type="Pfam" id="PF23726"/>
    </source>
</evidence>
<dbReference type="Pfam" id="PF10433">
    <property type="entry name" value="Beta-prop_RSE1_1st"/>
    <property type="match status" value="1"/>
</dbReference>
<evidence type="ECO:0000313" key="8">
    <source>
        <dbReference type="EMBL" id="KJA16723.1"/>
    </source>
</evidence>
<dbReference type="InterPro" id="IPR018846">
    <property type="entry name" value="Beta-prop_RSE1/DDB1/CPSF1_1st"/>
</dbReference>
<dbReference type="InterPro" id="IPR058543">
    <property type="entry name" value="Beta-prop_RSE1/DDB1/CPSF1_2nd"/>
</dbReference>
<evidence type="ECO:0000313" key="9">
    <source>
        <dbReference type="Proteomes" id="UP000054270"/>
    </source>
</evidence>
<dbReference type="InterPro" id="IPR050358">
    <property type="entry name" value="RSE1/DDB1/CFT1"/>
</dbReference>
<keyword evidence="9" id="KW-1185">Reference proteome</keyword>
<gene>
    <name evidence="8" type="ORF">HYPSUDRAFT_91143</name>
</gene>
<keyword evidence="4" id="KW-0539">Nucleus</keyword>
<dbReference type="GO" id="GO:0005634">
    <property type="term" value="C:nucleus"/>
    <property type="evidence" value="ECO:0007669"/>
    <property type="project" value="UniProtKB-SubCell"/>
</dbReference>
<evidence type="ECO:0000256" key="4">
    <source>
        <dbReference type="ARBA" id="ARBA00023242"/>
    </source>
</evidence>
<name>A0A0D2M0J4_HYPSF</name>
<dbReference type="InterPro" id="IPR011047">
    <property type="entry name" value="Quinoprotein_ADH-like_sf"/>
</dbReference>
<feature type="domain" description="RSE1/DDB1/CPSF1 C-terminal" evidence="5">
    <location>
        <begin position="1071"/>
        <end position="1396"/>
    </location>
</feature>
<dbReference type="EMBL" id="KN817616">
    <property type="protein sequence ID" value="KJA16723.1"/>
    <property type="molecule type" value="Genomic_DNA"/>
</dbReference>
<dbReference type="InterPro" id="IPR004871">
    <property type="entry name" value="RSE1/DDB1/CPSF1_C"/>
</dbReference>
<feature type="domain" description="RSE1/DDB1/CPSF1 second beta-propeller" evidence="7">
    <location>
        <begin position="588"/>
        <end position="979"/>
    </location>
</feature>
<dbReference type="InterPro" id="IPR015943">
    <property type="entry name" value="WD40/YVTN_repeat-like_dom_sf"/>
</dbReference>
<dbReference type="OMA" id="PMTKFKL"/>
<evidence type="ECO:0000259" key="6">
    <source>
        <dbReference type="Pfam" id="PF10433"/>
    </source>
</evidence>
<reference evidence="9" key="1">
    <citation type="submission" date="2014-04" db="EMBL/GenBank/DDBJ databases">
        <title>Evolutionary Origins and Diversification of the Mycorrhizal Mutualists.</title>
        <authorList>
            <consortium name="DOE Joint Genome Institute"/>
            <consortium name="Mycorrhizal Genomics Consortium"/>
            <person name="Kohler A."/>
            <person name="Kuo A."/>
            <person name="Nagy L.G."/>
            <person name="Floudas D."/>
            <person name="Copeland A."/>
            <person name="Barry K.W."/>
            <person name="Cichocki N."/>
            <person name="Veneault-Fourrey C."/>
            <person name="LaButti K."/>
            <person name="Lindquist E.A."/>
            <person name="Lipzen A."/>
            <person name="Lundell T."/>
            <person name="Morin E."/>
            <person name="Murat C."/>
            <person name="Riley R."/>
            <person name="Ohm R."/>
            <person name="Sun H."/>
            <person name="Tunlid A."/>
            <person name="Henrissat B."/>
            <person name="Grigoriev I.V."/>
            <person name="Hibbett D.S."/>
            <person name="Martin F."/>
        </authorList>
    </citation>
    <scope>NUCLEOTIDE SEQUENCE [LARGE SCALE GENOMIC DNA]</scope>
    <source>
        <strain evidence="9">FD-334 SS-4</strain>
    </source>
</reference>
<dbReference type="SUPFAM" id="SSF50998">
    <property type="entry name" value="Quinoprotein alcohol dehydrogenase-like"/>
    <property type="match status" value="1"/>
</dbReference>
<dbReference type="Proteomes" id="UP000054270">
    <property type="component" value="Unassembled WGS sequence"/>
</dbReference>
<evidence type="ECO:0000256" key="3">
    <source>
        <dbReference type="ARBA" id="ARBA00014577"/>
    </source>
</evidence>
<comment type="similarity">
    <text evidence="2">Belongs to the DDB1 family.</text>
</comment>
<evidence type="ECO:0000259" key="5">
    <source>
        <dbReference type="Pfam" id="PF03178"/>
    </source>
</evidence>
<sequence>MHALRQEILPASGVEFTASLKLTPATRPATPNVSTRHEFVSRVLCNLVVARSSLLRIFEVREEPAPIQPHVDDERERRANVRRGTEAVEGEVAMDEQGDGYINIAKSVPQTEPIHLSTVTRFYLVKEHRLHGLVTGIEAVKIVTTHEDHLDRLLVSFKDAKIALLEWSDAIHDLVTVSIHTYERAPQLLALDSPLFRAELRVDPLSRCAALSLPKHALAILPFYQSQAELDIMDQDQMQAKDVPYSPSFILDLPAQVDSNLRNVIDFVFLPGFNNPTVAVLFQTQQTWTGRLKEFKDTVKLIIFTLDIATQNYPIITFVEGLPYDCLSLLPCSTSLGGVVITTSNALIYVDQSSRRVVLPLNGWTVRISDLPLLAQTPAEHDRKLFLEGSRSVFVDDKTFFLILKDGTVYPVEIVVDGKTVSKLTISPPLAQISVPSVAKSLGDDHIFIGSTVGPSVLLKAAHAEEEVEKDSLDTAPAIVQDDDQMDYDDEDEDIYGSSKTTTKTIANGQTNGQAIVKNMRTVIHLSLRDSLPAHGPIASMTFSLAKNGDRPVPELVAATGSGPTGGFTLFQRDLPVIAKRKLHIIGGARGLWSLPIRQPVKASGISYEKAMNPYQTETDTLILSTDINPSPGLSRIATKSNKSDISITTRIPGTTIGAAPFFQRTAILHVMTNAIRVLEPDGSERQIIKDMDGNMPRPKIRACSISDPFVLIIREDDSIGLFIGETERGKIRRKDMSPMGDKTSRYLTGCFYADTAGLFESQYKSTVSPVGATTTLQSAVNAANKGQWLLLMRPQGVMEIWTLPKLTLAFSTDSLSTLQNVLVDSHGPPAISLPQDPPRKPQDLDVEQLLLAPIGENSPRPHLCVFLRSGQLTVYEVVPAGATEPVDTARSSHLKVMFVKTASIAFEIQRQEDGDKSIIAEQKRISRTFVPFVTTPAPGITYSGVFFTGDRPNWILAGNKSGVQIYPSGHSVVHAFTACSLWESKGDFLLYTEEGPNLLEWVPNFQLDGPLPSRSVPKGRSYSNVLFDPSTSLIVASSSLQAKFTSYDEDNNRIWEADAPNIADPLCDCSTLELISPDLWSTLDGYEFATNEYINDMACVTLETSSTESGNKDFIVVGTTIDRGEDLAAKGATYIFEIVEVVADPAVLPKRWFKLRLRCRDDAKGPVTAVCGFSGYLVSSMGQKVFVRAFDSDERLVGVAFMDVGVYVTSLRTLKNLLLIGDAVKSVMFVAFQEDPYKLVLIAKDTKHVCVTSADFFFTDGELSIVTGDEDGIIRIYEYNPQDPDSNDGRYLLLRTEFNGQIEYRTSLVIARRTKDGPEIPQSKLLMGSPDGSLTSLTSVDEHAYKRLQLLHGQLTRNIQHTAGLNPKAFRIVRNDFVSKPLSKGILDGNLLAHYEGLPITRQNEMTRQIGTERVQVLRDWISLSGPW</sequence>
<evidence type="ECO:0000256" key="1">
    <source>
        <dbReference type="ARBA" id="ARBA00004123"/>
    </source>
</evidence>
<dbReference type="OrthoDB" id="6109at2759"/>
<feature type="domain" description="RSE1/DDB1/CPSF1 first beta-propeller" evidence="6">
    <location>
        <begin position="120"/>
        <end position="465"/>
    </location>
</feature>
<dbReference type="Gene3D" id="2.130.10.10">
    <property type="entry name" value="YVTN repeat-like/Quinoprotein amine dehydrogenase"/>
    <property type="match status" value="2"/>
</dbReference>
<accession>A0A0D2M0J4</accession>
<dbReference type="STRING" id="945553.A0A0D2M0J4"/>
<comment type="subcellular location">
    <subcellularLocation>
        <location evidence="1">Nucleus</location>
    </subcellularLocation>
</comment>